<dbReference type="EMBL" id="JAHBBD010000032">
    <property type="protein sequence ID" value="MBW3083685.1"/>
    <property type="molecule type" value="Genomic_DNA"/>
</dbReference>
<dbReference type="Pfam" id="PF02311">
    <property type="entry name" value="AraC_binding"/>
    <property type="match status" value="1"/>
</dbReference>
<evidence type="ECO:0000313" key="5">
    <source>
        <dbReference type="EMBL" id="MBW3083685.1"/>
    </source>
</evidence>
<keyword evidence="6" id="KW-1185">Reference proteome</keyword>
<protein>
    <submittedName>
        <fullName evidence="5">Helix-turn-helix domain-containing protein</fullName>
    </submittedName>
</protein>
<evidence type="ECO:0000313" key="6">
    <source>
        <dbReference type="Proteomes" id="UP000812844"/>
    </source>
</evidence>
<evidence type="ECO:0000256" key="1">
    <source>
        <dbReference type="ARBA" id="ARBA00023015"/>
    </source>
</evidence>
<sequence length="337" mass="37453">MDGQVEAILDDQERRERRAYASPHAIEAMIRGDFADAPALLDLLERHRMPLLRLFAMRDVTALAAVHVPVRTCAFLHVAKHTRSQVAYVHGHDCHEIVAVMRGECRQRFPNTGMTLALHAGDVCLLRPGAVHAIDPIDGDEVIVKIMVAPDVAREAMRPVLDGDGPGGDGDEVAVFRSCSDTAMLCVRMLLVEHARRRGHWRQAARGWLSLLAVELRRAGDGAATAPFSPLARRLSEYVARHPADADLHGFATSIGYSDDYASRLVRQSTGRTFLECVADARMRIATRMLLDTDQTVASIARLLGYASRSGLYKRFRRAYGLTPDEYRRLFRGPGHR</sequence>
<reference evidence="5 6" key="1">
    <citation type="submission" date="2021-05" db="EMBL/GenBank/DDBJ databases">
        <title>Phylogenetic classification of ten novel species belonging to the genus Bifidobacterium comprising B. colchicus sp. nov., B. abeli sp. nov., B. bicoloris sp. nov., B. guerezis sp. nov., B. rosaliae sp. nov., B. santillanensis sp. nov., B. argentati sp. nov., B. amazzoni sp. nov., B. pluviali sp. nov., and B. pinnaculum sp. nov.</title>
        <authorList>
            <person name="Lugli G.A."/>
            <person name="Ruiz Garcia L."/>
            <person name="Margolles A."/>
            <person name="Ventura M."/>
        </authorList>
    </citation>
    <scope>NUCLEOTIDE SEQUENCE [LARGE SCALE GENOMIC DNA]</scope>
    <source>
        <strain evidence="5 6">6T3</strain>
    </source>
</reference>
<keyword evidence="1" id="KW-0805">Transcription regulation</keyword>
<proteinExistence type="predicted"/>
<organism evidence="5 6">
    <name type="scientific">Bifidobacterium phasiani</name>
    <dbReference type="NCBI Taxonomy" id="2834431"/>
    <lineage>
        <taxon>Bacteria</taxon>
        <taxon>Bacillati</taxon>
        <taxon>Actinomycetota</taxon>
        <taxon>Actinomycetes</taxon>
        <taxon>Bifidobacteriales</taxon>
        <taxon>Bifidobacteriaceae</taxon>
        <taxon>Bifidobacterium</taxon>
    </lineage>
</organism>
<dbReference type="PROSITE" id="PS01124">
    <property type="entry name" value="HTH_ARAC_FAMILY_2"/>
    <property type="match status" value="1"/>
</dbReference>
<dbReference type="PANTHER" id="PTHR46796:SF6">
    <property type="entry name" value="ARAC SUBFAMILY"/>
    <property type="match status" value="1"/>
</dbReference>
<dbReference type="PROSITE" id="PS00041">
    <property type="entry name" value="HTH_ARAC_FAMILY_1"/>
    <property type="match status" value="1"/>
</dbReference>
<dbReference type="InterPro" id="IPR018062">
    <property type="entry name" value="HTH_AraC-typ_CS"/>
</dbReference>
<keyword evidence="3" id="KW-0804">Transcription</keyword>
<evidence type="ECO:0000256" key="3">
    <source>
        <dbReference type="ARBA" id="ARBA00023163"/>
    </source>
</evidence>
<dbReference type="RefSeq" id="WP_219083110.1">
    <property type="nucleotide sequence ID" value="NZ_JAHBBD010000032.1"/>
</dbReference>
<dbReference type="Proteomes" id="UP000812844">
    <property type="component" value="Unassembled WGS sequence"/>
</dbReference>
<accession>A0ABS6WB16</accession>
<comment type="caution">
    <text evidence="5">The sequence shown here is derived from an EMBL/GenBank/DDBJ whole genome shotgun (WGS) entry which is preliminary data.</text>
</comment>
<keyword evidence="2" id="KW-0238">DNA-binding</keyword>
<dbReference type="InterPro" id="IPR003313">
    <property type="entry name" value="AraC-bd"/>
</dbReference>
<name>A0ABS6WB16_9BIFI</name>
<dbReference type="PANTHER" id="PTHR46796">
    <property type="entry name" value="HTH-TYPE TRANSCRIPTIONAL ACTIVATOR RHAS-RELATED"/>
    <property type="match status" value="1"/>
</dbReference>
<dbReference type="SMART" id="SM00342">
    <property type="entry name" value="HTH_ARAC"/>
    <property type="match status" value="1"/>
</dbReference>
<gene>
    <name evidence="5" type="ORF">KIH73_10045</name>
</gene>
<dbReference type="InterPro" id="IPR018060">
    <property type="entry name" value="HTH_AraC"/>
</dbReference>
<feature type="domain" description="HTH araC/xylS-type" evidence="4">
    <location>
        <begin position="233"/>
        <end position="330"/>
    </location>
</feature>
<evidence type="ECO:0000256" key="2">
    <source>
        <dbReference type="ARBA" id="ARBA00023125"/>
    </source>
</evidence>
<dbReference type="Pfam" id="PF12833">
    <property type="entry name" value="HTH_18"/>
    <property type="match status" value="1"/>
</dbReference>
<dbReference type="InterPro" id="IPR050204">
    <property type="entry name" value="AraC_XylS_family_regulators"/>
</dbReference>
<evidence type="ECO:0000259" key="4">
    <source>
        <dbReference type="PROSITE" id="PS01124"/>
    </source>
</evidence>